<organism evidence="4 5">
    <name type="scientific">Paenibacillus konkukensis</name>
    <dbReference type="NCBI Taxonomy" id="2020716"/>
    <lineage>
        <taxon>Bacteria</taxon>
        <taxon>Bacillati</taxon>
        <taxon>Bacillota</taxon>
        <taxon>Bacilli</taxon>
        <taxon>Bacillales</taxon>
        <taxon>Paenibacillaceae</taxon>
        <taxon>Paenibacillus</taxon>
    </lineage>
</organism>
<keyword evidence="2" id="KW-0472">Membrane</keyword>
<accession>A0ABY4RG75</accession>
<reference evidence="4" key="2">
    <citation type="journal article" date="2021" name="J Anim Sci Technol">
        <title>Complete genome sequence of Paenibacillus konkukensis sp. nov. SK3146 as a potential probiotic strain.</title>
        <authorList>
            <person name="Jung H.I."/>
            <person name="Park S."/>
            <person name="Niu K.M."/>
            <person name="Lee S.W."/>
            <person name="Kothari D."/>
            <person name="Yi K.J."/>
            <person name="Kim S.K."/>
        </authorList>
    </citation>
    <scope>NUCLEOTIDE SEQUENCE</scope>
    <source>
        <strain evidence="4">SK3146</strain>
    </source>
</reference>
<reference evidence="4" key="1">
    <citation type="submission" date="2018-02" db="EMBL/GenBank/DDBJ databases">
        <authorList>
            <person name="Kim S.-K."/>
            <person name="Jung H.-I."/>
            <person name="Lee S.-W."/>
        </authorList>
    </citation>
    <scope>NUCLEOTIDE SEQUENCE</scope>
    <source>
        <strain evidence="4">SK3146</strain>
    </source>
</reference>
<evidence type="ECO:0000256" key="1">
    <source>
        <dbReference type="SAM" id="MobiDB-lite"/>
    </source>
</evidence>
<dbReference type="PANTHER" id="PTHR34351">
    <property type="entry name" value="SLR1927 PROTEIN-RELATED"/>
    <property type="match status" value="1"/>
</dbReference>
<proteinExistence type="predicted"/>
<evidence type="ECO:0000313" key="4">
    <source>
        <dbReference type="EMBL" id="UQZ81474.1"/>
    </source>
</evidence>
<gene>
    <name evidence="4" type="ORF">SK3146_00630</name>
</gene>
<protein>
    <recommendedName>
        <fullName evidence="3">DUF58 domain-containing protein</fullName>
    </recommendedName>
</protein>
<dbReference type="InterPro" id="IPR002881">
    <property type="entry name" value="DUF58"/>
</dbReference>
<evidence type="ECO:0000313" key="5">
    <source>
        <dbReference type="Proteomes" id="UP001057134"/>
    </source>
</evidence>
<dbReference type="RefSeq" id="WP_249863709.1">
    <property type="nucleotide sequence ID" value="NZ_CP027059.1"/>
</dbReference>
<feature type="region of interest" description="Disordered" evidence="1">
    <location>
        <begin position="366"/>
        <end position="385"/>
    </location>
</feature>
<feature type="compositionally biased region" description="Low complexity" evidence="1">
    <location>
        <begin position="370"/>
        <end position="379"/>
    </location>
</feature>
<dbReference type="EMBL" id="CP027059">
    <property type="protein sequence ID" value="UQZ81474.1"/>
    <property type="molecule type" value="Genomic_DNA"/>
</dbReference>
<evidence type="ECO:0000259" key="3">
    <source>
        <dbReference type="Pfam" id="PF01882"/>
    </source>
</evidence>
<name>A0ABY4RG75_9BACL</name>
<feature type="transmembrane region" description="Helical" evidence="2">
    <location>
        <begin position="6"/>
        <end position="24"/>
    </location>
</feature>
<dbReference type="Proteomes" id="UP001057134">
    <property type="component" value="Chromosome"/>
</dbReference>
<sequence>MSIGWVLFISFLIVLLQMLLFRWFGDRGLKYHRYFNKRACYEGEEAEMIERIANRNLLPVPWLRLESLIHAGLKFYSQANLDINDGSMFQNHKSLFSLMPYTQITRRHRIRCLKRGCYRLSTASLTWGDLLGLHRSTLKLTLDAELLVYPKPAELDELQLPSHSWQGDITVRRWIVEDPFMISGVREYRYGDPLNGVNWKATARSGKLQVHQHDYTADHRLMIYLNVEDHEKMWSQVNDEPLFEYGLSCAAAIAEYAIRQGMEAGFATNAYSVDAPKEPVRVEPGSGTEQLTLLLETMAKVVVARSIPFDTLLEEEAADAYVRHRDILIISAYVSEKMERPIDELRRNGNAVELFLLKKPAEAGEEGAAAEEAAANAARKAGESA</sequence>
<keyword evidence="2" id="KW-0812">Transmembrane</keyword>
<evidence type="ECO:0000256" key="2">
    <source>
        <dbReference type="SAM" id="Phobius"/>
    </source>
</evidence>
<dbReference type="Pfam" id="PF01882">
    <property type="entry name" value="DUF58"/>
    <property type="match status" value="1"/>
</dbReference>
<keyword evidence="2" id="KW-1133">Transmembrane helix</keyword>
<dbReference type="PANTHER" id="PTHR34351:SF2">
    <property type="entry name" value="DUF58 DOMAIN-CONTAINING PROTEIN"/>
    <property type="match status" value="1"/>
</dbReference>
<feature type="domain" description="DUF58" evidence="3">
    <location>
        <begin position="185"/>
        <end position="346"/>
    </location>
</feature>
<keyword evidence="5" id="KW-1185">Reference proteome</keyword>